<feature type="domain" description="Glycosyl transferase family 1" evidence="1">
    <location>
        <begin position="230"/>
        <end position="376"/>
    </location>
</feature>
<evidence type="ECO:0000259" key="1">
    <source>
        <dbReference type="Pfam" id="PF00534"/>
    </source>
</evidence>
<protein>
    <submittedName>
        <fullName evidence="3">Glycosyltransferase family 4 protein</fullName>
    </submittedName>
</protein>
<dbReference type="PANTHER" id="PTHR12526:SF636">
    <property type="entry name" value="BLL3647 PROTEIN"/>
    <property type="match status" value="1"/>
</dbReference>
<gene>
    <name evidence="3" type="ORF">GZ085_04630</name>
</gene>
<dbReference type="CDD" id="cd03801">
    <property type="entry name" value="GT4_PimA-like"/>
    <property type="match status" value="1"/>
</dbReference>
<dbReference type="InterPro" id="IPR028098">
    <property type="entry name" value="Glyco_trans_4-like_N"/>
</dbReference>
<organism evidence="3 4">
    <name type="scientific">Sulfuriferula multivorans</name>
    <dbReference type="NCBI Taxonomy" id="1559896"/>
    <lineage>
        <taxon>Bacteria</taxon>
        <taxon>Pseudomonadati</taxon>
        <taxon>Pseudomonadota</taxon>
        <taxon>Betaproteobacteria</taxon>
        <taxon>Nitrosomonadales</taxon>
        <taxon>Sulfuricellaceae</taxon>
        <taxon>Sulfuriferula</taxon>
    </lineage>
</organism>
<dbReference type="AlphaFoldDB" id="A0A7C9K9J9"/>
<dbReference type="SUPFAM" id="SSF53756">
    <property type="entry name" value="UDP-Glycosyltransferase/glycogen phosphorylase"/>
    <property type="match status" value="1"/>
</dbReference>
<dbReference type="EMBL" id="JAAFGW010000047">
    <property type="protein sequence ID" value="NDP47674.1"/>
    <property type="molecule type" value="Genomic_DNA"/>
</dbReference>
<dbReference type="Pfam" id="PF00534">
    <property type="entry name" value="Glycos_transf_1"/>
    <property type="match status" value="1"/>
</dbReference>
<feature type="domain" description="Glycosyltransferase subfamily 4-like N-terminal" evidence="2">
    <location>
        <begin position="38"/>
        <end position="209"/>
    </location>
</feature>
<evidence type="ECO:0000313" key="3">
    <source>
        <dbReference type="EMBL" id="NDP47674.1"/>
    </source>
</evidence>
<dbReference type="Proteomes" id="UP000483432">
    <property type="component" value="Unassembled WGS sequence"/>
</dbReference>
<proteinExistence type="predicted"/>
<comment type="caution">
    <text evidence="3">The sequence shown here is derived from an EMBL/GenBank/DDBJ whole genome shotgun (WGS) entry which is preliminary data.</text>
</comment>
<sequence>MSMHIALVGPIATADIGHLLDGETAHLPVGYYGAPLLVTLIAELLRRGHKVTVVTLSWNMALDWRKPVHAFGHNLEMIYVPMRRRAWQPNGWRLGRIVDLYAFERRGLQYVIEQAAPDVVHAHWSYEFAWAAQQTGLPTLVTCHDSPFVVARMYSRSRLTQSLYRWIRVGMAWYVLRRAPCVSAVSPYLQAEVQALCKHPVTVVPNPLPPSLFDKPGQPDRHPDPHSPLLAMVANGWDRRKNPEPALRAFAALRIRKPGARFSLYGSDFGPGERAEQWARQHGMADGMEFIGRVPYSRLLGELAAADILVHPALEETFGMTLAEAMAMGIPVVGGASSGAVPWVVGEGGVLTDVTSATSIELALLDLLDSPTRYRAAVFAAQARIRTHFTVDQVADAYEAIYCHLSGKMRHQERASVSVVASLDNRG</sequence>
<name>A0A7C9K9J9_9PROT</name>
<dbReference type="InterPro" id="IPR001296">
    <property type="entry name" value="Glyco_trans_1"/>
</dbReference>
<evidence type="ECO:0000313" key="4">
    <source>
        <dbReference type="Proteomes" id="UP000483432"/>
    </source>
</evidence>
<evidence type="ECO:0000259" key="2">
    <source>
        <dbReference type="Pfam" id="PF13439"/>
    </source>
</evidence>
<dbReference type="PANTHER" id="PTHR12526">
    <property type="entry name" value="GLYCOSYLTRANSFERASE"/>
    <property type="match status" value="1"/>
</dbReference>
<accession>A0A7C9K9J9</accession>
<dbReference type="Gene3D" id="3.40.50.2000">
    <property type="entry name" value="Glycogen Phosphorylase B"/>
    <property type="match status" value="2"/>
</dbReference>
<dbReference type="Pfam" id="PF13439">
    <property type="entry name" value="Glyco_transf_4"/>
    <property type="match status" value="1"/>
</dbReference>
<dbReference type="GO" id="GO:0016757">
    <property type="term" value="F:glycosyltransferase activity"/>
    <property type="evidence" value="ECO:0007669"/>
    <property type="project" value="InterPro"/>
</dbReference>
<keyword evidence="3" id="KW-0808">Transferase</keyword>
<reference evidence="3 4" key="1">
    <citation type="submission" date="2019-09" db="EMBL/GenBank/DDBJ databases">
        <title>H2 Metabolism Revealed by Metagenomic Analysis in Subglacial Sediment of East Antarctica.</title>
        <authorList>
            <person name="Yang Z."/>
            <person name="Zhang Y."/>
            <person name="Lv Y."/>
            <person name="Yan W."/>
            <person name="Xiao X."/>
            <person name="Sun B."/>
            <person name="Ma H."/>
        </authorList>
    </citation>
    <scope>NUCLEOTIDE SEQUENCE [LARGE SCALE GENOMIC DNA]</scope>
    <source>
        <strain evidence="3">Bin2_2</strain>
    </source>
</reference>